<dbReference type="InterPro" id="IPR036291">
    <property type="entry name" value="NAD(P)-bd_dom_sf"/>
</dbReference>
<dbReference type="Gene3D" id="3.40.50.10860">
    <property type="entry name" value="Leucine Dehydrogenase, chain A, domain 1"/>
    <property type="match status" value="1"/>
</dbReference>
<dbReference type="PANTHER" id="PTHR48099">
    <property type="entry name" value="C-1-TETRAHYDROFOLATE SYNTHASE, CYTOPLASMIC-RELATED"/>
    <property type="match status" value="1"/>
</dbReference>
<dbReference type="Pfam" id="PF02882">
    <property type="entry name" value="THF_DHG_CYH_C"/>
    <property type="match status" value="1"/>
</dbReference>
<evidence type="ECO:0000313" key="5">
    <source>
        <dbReference type="EMBL" id="MSS77068.1"/>
    </source>
</evidence>
<dbReference type="AlphaFoldDB" id="A0A6N7VC96"/>
<protein>
    <recommendedName>
        <fullName evidence="1">methenyltetrahydrofolate cyclohydrolase</fullName>
        <ecNumber evidence="1">3.5.4.9</ecNumber>
    </recommendedName>
</protein>
<gene>
    <name evidence="5" type="ORF">FYJ26_01240</name>
</gene>
<dbReference type="Gene3D" id="3.40.50.720">
    <property type="entry name" value="NAD(P)-binding Rossmann-like Domain"/>
    <property type="match status" value="1"/>
</dbReference>
<dbReference type="PRINTS" id="PR00085">
    <property type="entry name" value="THFDHDRGNASE"/>
</dbReference>
<keyword evidence="3" id="KW-0368">Histidine biosynthesis</keyword>
<keyword evidence="2" id="KW-0028">Amino-acid biosynthesis</keyword>
<organism evidence="5 6">
    <name type="scientific">Anaerococcus porci</name>
    <dbReference type="NCBI Taxonomy" id="2652269"/>
    <lineage>
        <taxon>Bacteria</taxon>
        <taxon>Bacillati</taxon>
        <taxon>Bacillota</taxon>
        <taxon>Tissierellia</taxon>
        <taxon>Tissierellales</taxon>
        <taxon>Peptoniphilaceae</taxon>
        <taxon>Anaerococcus</taxon>
    </lineage>
</organism>
<dbReference type="Proteomes" id="UP000441925">
    <property type="component" value="Unassembled WGS sequence"/>
</dbReference>
<feature type="domain" description="Tetrahydrofolate dehydrogenase/cyclohydrolase NAD(P)-binding" evidence="4">
    <location>
        <begin position="126"/>
        <end position="261"/>
    </location>
</feature>
<dbReference type="GO" id="GO:0005829">
    <property type="term" value="C:cytosol"/>
    <property type="evidence" value="ECO:0007669"/>
    <property type="project" value="TreeGrafter"/>
</dbReference>
<dbReference type="EC" id="3.5.4.9" evidence="1"/>
<dbReference type="SUPFAM" id="SSF51735">
    <property type="entry name" value="NAD(P)-binding Rossmann-fold domains"/>
    <property type="match status" value="1"/>
</dbReference>
<evidence type="ECO:0000259" key="4">
    <source>
        <dbReference type="Pfam" id="PF02882"/>
    </source>
</evidence>
<dbReference type="GO" id="GO:0035999">
    <property type="term" value="P:tetrahydrofolate interconversion"/>
    <property type="evidence" value="ECO:0007669"/>
    <property type="project" value="TreeGrafter"/>
</dbReference>
<dbReference type="InterPro" id="IPR020631">
    <property type="entry name" value="THF_DH/CycHdrlase_NAD-bd_dom"/>
</dbReference>
<sequence>MKIINSDKIIENLIKKIKKNKYKKKLLIISQINKGPVLAYKKAILKRCEEFEIDVVDKLFSNDQNHIDIIEYCNKLSNIDGFIILQPLDSNTDLKYLRNNMPFNDLDGFTYESLGEIMDKDFSHMPQTARSVIKFIEYMNIDLRGKDVIVANSNNVIGKPLFMYLNSKKATVTMFNSKSENQIEKVKNADIFISAIGIANYYDKKYFKDGQILIDVGTSYIDGVLYGDIDYESISPLNIDLVSSKKGVASITTLSLIESLLYKNS</sequence>
<dbReference type="SUPFAM" id="SSF53223">
    <property type="entry name" value="Aminoacid dehydrogenase-like, N-terminal domain"/>
    <property type="match status" value="1"/>
</dbReference>
<dbReference type="PANTHER" id="PTHR48099:SF5">
    <property type="entry name" value="C-1-TETRAHYDROFOLATE SYNTHASE, CYTOPLASMIC"/>
    <property type="match status" value="1"/>
</dbReference>
<dbReference type="GO" id="GO:0000105">
    <property type="term" value="P:L-histidine biosynthetic process"/>
    <property type="evidence" value="ECO:0007669"/>
    <property type="project" value="UniProtKB-KW"/>
</dbReference>
<dbReference type="InterPro" id="IPR046346">
    <property type="entry name" value="Aminoacid_DH-like_N_sf"/>
</dbReference>
<dbReference type="InterPro" id="IPR000672">
    <property type="entry name" value="THF_DH/CycHdrlase"/>
</dbReference>
<dbReference type="GO" id="GO:0004488">
    <property type="term" value="F:methylenetetrahydrofolate dehydrogenase (NADP+) activity"/>
    <property type="evidence" value="ECO:0007669"/>
    <property type="project" value="InterPro"/>
</dbReference>
<evidence type="ECO:0000256" key="1">
    <source>
        <dbReference type="ARBA" id="ARBA00012776"/>
    </source>
</evidence>
<proteinExistence type="predicted"/>
<evidence type="ECO:0000313" key="6">
    <source>
        <dbReference type="Proteomes" id="UP000441925"/>
    </source>
</evidence>
<dbReference type="RefSeq" id="WP_154538916.1">
    <property type="nucleotide sequence ID" value="NZ_VULQ01000001.1"/>
</dbReference>
<accession>A0A6N7VC96</accession>
<dbReference type="GO" id="GO:0004477">
    <property type="term" value="F:methenyltetrahydrofolate cyclohydrolase activity"/>
    <property type="evidence" value="ECO:0007669"/>
    <property type="project" value="UniProtKB-EC"/>
</dbReference>
<comment type="caution">
    <text evidence="5">The sequence shown here is derived from an EMBL/GenBank/DDBJ whole genome shotgun (WGS) entry which is preliminary data.</text>
</comment>
<dbReference type="EMBL" id="VULQ01000001">
    <property type="protein sequence ID" value="MSS77068.1"/>
    <property type="molecule type" value="Genomic_DNA"/>
</dbReference>
<keyword evidence="6" id="KW-1185">Reference proteome</keyword>
<name>A0A6N7VC96_9FIRM</name>
<evidence type="ECO:0000256" key="3">
    <source>
        <dbReference type="ARBA" id="ARBA00023102"/>
    </source>
</evidence>
<keyword evidence="5" id="KW-0378">Hydrolase</keyword>
<evidence type="ECO:0000256" key="2">
    <source>
        <dbReference type="ARBA" id="ARBA00022605"/>
    </source>
</evidence>
<reference evidence="5 6" key="1">
    <citation type="submission" date="2019-08" db="EMBL/GenBank/DDBJ databases">
        <title>In-depth cultivation of the pig gut microbiome towards novel bacterial diversity and tailored functional studies.</title>
        <authorList>
            <person name="Wylensek D."/>
            <person name="Hitch T.C.A."/>
            <person name="Clavel T."/>
        </authorList>
    </citation>
    <scope>NUCLEOTIDE SEQUENCE [LARGE SCALE GENOMIC DNA]</scope>
    <source>
        <strain evidence="5 6">WCA-380-WT-2B</strain>
    </source>
</reference>